<evidence type="ECO:0000313" key="3">
    <source>
        <dbReference type="EMBL" id="KAK4091611.1"/>
    </source>
</evidence>
<evidence type="ECO:0000313" key="4">
    <source>
        <dbReference type="Proteomes" id="UP001287286"/>
    </source>
</evidence>
<comment type="caution">
    <text evidence="3">The sequence shown here is derived from an EMBL/GenBank/DDBJ whole genome shotgun (WGS) entry which is preliminary data.</text>
</comment>
<keyword evidence="4" id="KW-1185">Reference proteome</keyword>
<feature type="chain" id="PRO_5047167090" evidence="2">
    <location>
        <begin position="19"/>
        <end position="287"/>
    </location>
</feature>
<feature type="signal peptide" evidence="2">
    <location>
        <begin position="1"/>
        <end position="18"/>
    </location>
</feature>
<keyword evidence="2" id="KW-0732">Signal</keyword>
<proteinExistence type="predicted"/>
<accession>A0ABR0C6A3</accession>
<reference evidence="3 4" key="1">
    <citation type="journal article" date="2024" name="Microbiol. Resour. Announc.">
        <title>Genome annotations for the ascomycete fungi Trichoderma harzianum, Trichoderma aggressivum, and Purpureocillium lilacinum.</title>
        <authorList>
            <person name="Beijen E.P.W."/>
            <person name="Ohm R.A."/>
        </authorList>
    </citation>
    <scope>NUCLEOTIDE SEQUENCE [LARGE SCALE GENOMIC DNA]</scope>
    <source>
        <strain evidence="3 4">CBS 150709</strain>
    </source>
</reference>
<organism evidence="3 4">
    <name type="scientific">Purpureocillium lilacinum</name>
    <name type="common">Paecilomyces lilacinus</name>
    <dbReference type="NCBI Taxonomy" id="33203"/>
    <lineage>
        <taxon>Eukaryota</taxon>
        <taxon>Fungi</taxon>
        <taxon>Dikarya</taxon>
        <taxon>Ascomycota</taxon>
        <taxon>Pezizomycotina</taxon>
        <taxon>Sordariomycetes</taxon>
        <taxon>Hypocreomycetidae</taxon>
        <taxon>Hypocreales</taxon>
        <taxon>Ophiocordycipitaceae</taxon>
        <taxon>Purpureocillium</taxon>
    </lineage>
</organism>
<dbReference type="EMBL" id="JAWRVI010000011">
    <property type="protein sequence ID" value="KAK4091611.1"/>
    <property type="molecule type" value="Genomic_DNA"/>
</dbReference>
<evidence type="ECO:0000256" key="1">
    <source>
        <dbReference type="SAM" id="MobiDB-lite"/>
    </source>
</evidence>
<name>A0ABR0C6A3_PURLI</name>
<sequence>MAWYRLLATASLAAGVAGLSNADKGHEEKCLCPETAYVQDVEVQSLTPVLVAGLFPHETNIVIDEGITVDVTEVAAPFHTVVTKTNIITTRRTGEPTHTVPGGTGTPPARTCSCPPPGTPSSSSHAPPGTTSTKHSSRPSHSPSVTTTSPSRSQSSQSRTKPGTTTSSPSHTRSSTHTKPPPVPTQSSTSTCPHSFEQHQEWSGKHSVVNNQAAFFAKFTYNEQNPDQPSAYPYTFKYHQEPPWKHENQEQPPGKHQIEDNQATPFDELAYVEHNLDSACSHSVQQH</sequence>
<dbReference type="Proteomes" id="UP001287286">
    <property type="component" value="Unassembled WGS sequence"/>
</dbReference>
<feature type="region of interest" description="Disordered" evidence="1">
    <location>
        <begin position="241"/>
        <end position="265"/>
    </location>
</feature>
<feature type="compositionally biased region" description="Low complexity" evidence="1">
    <location>
        <begin position="96"/>
        <end position="113"/>
    </location>
</feature>
<feature type="compositionally biased region" description="Low complexity" evidence="1">
    <location>
        <begin position="120"/>
        <end position="178"/>
    </location>
</feature>
<feature type="region of interest" description="Disordered" evidence="1">
    <location>
        <begin position="87"/>
        <end position="205"/>
    </location>
</feature>
<protein>
    <submittedName>
        <fullName evidence="3">Uncharacterized protein</fullName>
    </submittedName>
</protein>
<gene>
    <name evidence="3" type="ORF">Purlil1_4041</name>
</gene>
<evidence type="ECO:0000256" key="2">
    <source>
        <dbReference type="SAM" id="SignalP"/>
    </source>
</evidence>